<feature type="domain" description="AlgX/AlgJ SGNH hydrolase-like" evidence="8">
    <location>
        <begin position="95"/>
        <end position="240"/>
    </location>
</feature>
<keyword evidence="6" id="KW-0016">Alginate biosynthesis</keyword>
<keyword evidence="7" id="KW-0472">Membrane</keyword>
<evidence type="ECO:0000259" key="8">
    <source>
        <dbReference type="Pfam" id="PF16822"/>
    </source>
</evidence>
<dbReference type="GO" id="GO:0016740">
    <property type="term" value="F:transferase activity"/>
    <property type="evidence" value="ECO:0007669"/>
    <property type="project" value="UniProtKB-KW"/>
</dbReference>
<accession>A0A9D1SAF3</accession>
<evidence type="ECO:0000256" key="4">
    <source>
        <dbReference type="ARBA" id="ARBA00022729"/>
    </source>
</evidence>
<gene>
    <name evidence="9" type="ORF">IAD20_03765</name>
</gene>
<evidence type="ECO:0000256" key="5">
    <source>
        <dbReference type="ARBA" id="ARBA00022764"/>
    </source>
</evidence>
<dbReference type="EMBL" id="DVNC01000027">
    <property type="protein sequence ID" value="HIU53179.1"/>
    <property type="molecule type" value="Genomic_DNA"/>
</dbReference>
<comment type="subcellular location">
    <subcellularLocation>
        <location evidence="1">Periplasm</location>
    </subcellularLocation>
</comment>
<dbReference type="Pfam" id="PF16822">
    <property type="entry name" value="ALGX"/>
    <property type="match status" value="1"/>
</dbReference>
<dbReference type="Proteomes" id="UP000824107">
    <property type="component" value="Unassembled WGS sequence"/>
</dbReference>
<feature type="transmembrane region" description="Helical" evidence="7">
    <location>
        <begin position="12"/>
        <end position="31"/>
    </location>
</feature>
<evidence type="ECO:0000256" key="6">
    <source>
        <dbReference type="ARBA" id="ARBA00022841"/>
    </source>
</evidence>
<name>A0A9D1SAF3_9PROT</name>
<protein>
    <recommendedName>
        <fullName evidence="8">AlgX/AlgJ SGNH hydrolase-like domain-containing protein</fullName>
    </recommendedName>
</protein>
<keyword evidence="7" id="KW-0812">Transmembrane</keyword>
<dbReference type="AlphaFoldDB" id="A0A9D1SAF3"/>
<reference evidence="9" key="2">
    <citation type="journal article" date="2021" name="PeerJ">
        <title>Extensive microbial diversity within the chicken gut microbiome revealed by metagenomics and culture.</title>
        <authorList>
            <person name="Gilroy R."/>
            <person name="Ravi A."/>
            <person name="Getino M."/>
            <person name="Pursley I."/>
            <person name="Horton D.L."/>
            <person name="Alikhan N.F."/>
            <person name="Baker D."/>
            <person name="Gharbi K."/>
            <person name="Hall N."/>
            <person name="Watson M."/>
            <person name="Adriaenssens E.M."/>
            <person name="Foster-Nyarko E."/>
            <person name="Jarju S."/>
            <person name="Secka A."/>
            <person name="Antonio M."/>
            <person name="Oren A."/>
            <person name="Chaudhuri R.R."/>
            <person name="La Ragione R."/>
            <person name="Hildebrand F."/>
            <person name="Pallen M.J."/>
        </authorList>
    </citation>
    <scope>NUCLEOTIDE SEQUENCE</scope>
    <source>
        <strain evidence="9">ChiW3-316</strain>
    </source>
</reference>
<evidence type="ECO:0000256" key="1">
    <source>
        <dbReference type="ARBA" id="ARBA00004418"/>
    </source>
</evidence>
<reference evidence="9" key="1">
    <citation type="submission" date="2020-10" db="EMBL/GenBank/DDBJ databases">
        <authorList>
            <person name="Gilroy R."/>
        </authorList>
    </citation>
    <scope>NUCLEOTIDE SEQUENCE</scope>
    <source>
        <strain evidence="9">ChiW3-316</strain>
    </source>
</reference>
<dbReference type="GO" id="GO:0042597">
    <property type="term" value="C:periplasmic space"/>
    <property type="evidence" value="ECO:0007669"/>
    <property type="project" value="UniProtKB-SubCell"/>
</dbReference>
<proteinExistence type="predicted"/>
<organism evidence="9 10">
    <name type="scientific">Candidatus Scatocola faecipullorum</name>
    <dbReference type="NCBI Taxonomy" id="2840917"/>
    <lineage>
        <taxon>Bacteria</taxon>
        <taxon>Pseudomonadati</taxon>
        <taxon>Pseudomonadota</taxon>
        <taxon>Alphaproteobacteria</taxon>
        <taxon>Rhodospirillales</taxon>
        <taxon>Rhodospirillaceae</taxon>
        <taxon>Rhodospirillaceae incertae sedis</taxon>
        <taxon>Candidatus Scatocola</taxon>
    </lineage>
</organism>
<dbReference type="InterPro" id="IPR031811">
    <property type="entry name" value="ALGX/ALGJ_SGNH-like"/>
</dbReference>
<sequence>MMIRERLQKLYVWYRLFPAAVFLYIVFYPFLANLVASNTELLDNRPLKAKPTELSRDFAKEFEAYYNDTFAGRKKLLKKYGKIQYKLGIDNGITVQGQKGWAFYDSAKVPDGYTLIDYFGEVRFSEDELRQMASGVEKARQFYARRGIDYMIVVAPNKEAMYSEYMPERLQKQRKSEQSRMDLAVEYLQKHTKVKILNFKEALTAAKQKMPMEIYFPLDSHWNEVGGYIGYSAMADYLNKFGYHLPVTPLRPEMVSIAGSQKSDLDVAGIKDTNYRVSFLDGMPVKCLKDEDHGFMLVYENPQAPVKKTLFMIRDSFGMGLVPYLNKAFAKTVYAHNKHNKRPQLEALLNEYHPDIMVDELVERYFDRFLKYNDLYGDQQ</sequence>
<keyword evidence="7" id="KW-1133">Transmembrane helix</keyword>
<keyword evidence="5" id="KW-0574">Periplasm</keyword>
<evidence type="ECO:0000256" key="2">
    <source>
        <dbReference type="ARBA" id="ARBA00005182"/>
    </source>
</evidence>
<keyword evidence="4" id="KW-0732">Signal</keyword>
<evidence type="ECO:0000313" key="9">
    <source>
        <dbReference type="EMBL" id="HIU53179.1"/>
    </source>
</evidence>
<keyword evidence="3" id="KW-0808">Transferase</keyword>
<comment type="pathway">
    <text evidence="2">Glycan biosynthesis; alginate biosynthesis.</text>
</comment>
<evidence type="ECO:0000256" key="3">
    <source>
        <dbReference type="ARBA" id="ARBA00022679"/>
    </source>
</evidence>
<dbReference type="GO" id="GO:0042121">
    <property type="term" value="P:alginic acid biosynthetic process"/>
    <property type="evidence" value="ECO:0007669"/>
    <property type="project" value="UniProtKB-KW"/>
</dbReference>
<evidence type="ECO:0000313" key="10">
    <source>
        <dbReference type="Proteomes" id="UP000824107"/>
    </source>
</evidence>
<evidence type="ECO:0000256" key="7">
    <source>
        <dbReference type="SAM" id="Phobius"/>
    </source>
</evidence>
<comment type="caution">
    <text evidence="9">The sequence shown here is derived from an EMBL/GenBank/DDBJ whole genome shotgun (WGS) entry which is preliminary data.</text>
</comment>